<comment type="similarity">
    <text evidence="2">Belongs to the glycosyl hydrolase 3 family.</text>
</comment>
<keyword evidence="4" id="KW-0378">Hydrolase</keyword>
<comment type="catalytic activity">
    <reaction evidence="6">
        <text>Hydrolysis of (1-&gt;4)-beta-D-xylans, to remove successive D-xylose residues from the non-reducing termini.</text>
        <dbReference type="EC" id="3.2.1.37"/>
    </reaction>
</comment>
<dbReference type="SUPFAM" id="SSF51445">
    <property type="entry name" value="(Trans)glycosidases"/>
    <property type="match status" value="1"/>
</dbReference>
<dbReference type="InterPro" id="IPR017853">
    <property type="entry name" value="GH"/>
</dbReference>
<dbReference type="PANTHER" id="PTHR42721">
    <property type="entry name" value="SUGAR HYDROLASE-RELATED"/>
    <property type="match status" value="1"/>
</dbReference>
<evidence type="ECO:0000259" key="8">
    <source>
        <dbReference type="Pfam" id="PF00933"/>
    </source>
</evidence>
<proteinExistence type="inferred from homology"/>
<evidence type="ECO:0000256" key="5">
    <source>
        <dbReference type="ARBA" id="ARBA00023180"/>
    </source>
</evidence>
<dbReference type="PANTHER" id="PTHR42721:SF3">
    <property type="entry name" value="BETA-D-XYLOSIDASE 5-RELATED"/>
    <property type="match status" value="1"/>
</dbReference>
<keyword evidence="5" id="KW-0325">Glycoprotein</keyword>
<gene>
    <name evidence="9" type="ORF">VTK73DRAFT_6242</name>
</gene>
<dbReference type="Gene3D" id="3.20.20.300">
    <property type="entry name" value="Glycoside hydrolase, family 3, N-terminal domain"/>
    <property type="match status" value="1"/>
</dbReference>
<dbReference type="Pfam" id="PF00933">
    <property type="entry name" value="Glyco_hydro_3"/>
    <property type="match status" value="1"/>
</dbReference>
<sequence>MSRPSSPACRATRPPASFDAVVGLQDLSEYYLPPFQQCARDSKAGSIMCSYNALNGTPACASAYLMRDILRDHWRWTDDHNYVTSDCNAVQDFLPEHQNFSRTPAEAAAAAYEAGTDTVCEVAAYPPLTDVVGAYNQSLLSEDTVDTALKRLYEGLARAGYFDPAEKDPYRSLAWSDVNTPEAQSLARQAATDGIVLLKNADTTLPLDLTNRTRHPPVLP</sequence>
<keyword evidence="10" id="KW-1185">Reference proteome</keyword>
<dbReference type="InterPro" id="IPR001764">
    <property type="entry name" value="Glyco_hydro_3_N"/>
</dbReference>
<comment type="pathway">
    <text evidence="1">Glycan degradation; xylan degradation.</text>
</comment>
<dbReference type="Gene3D" id="3.40.50.1700">
    <property type="entry name" value="Glycoside hydrolase family 3 C-terminal domain"/>
    <property type="match status" value="1"/>
</dbReference>
<dbReference type="Proteomes" id="UP001586593">
    <property type="component" value="Unassembled WGS sequence"/>
</dbReference>
<evidence type="ECO:0000256" key="6">
    <source>
        <dbReference type="ARBA" id="ARBA00024574"/>
    </source>
</evidence>
<dbReference type="EMBL" id="JAZHXJ010003502">
    <property type="protein sequence ID" value="KAL1835118.1"/>
    <property type="molecule type" value="Genomic_DNA"/>
</dbReference>
<keyword evidence="3" id="KW-0119">Carbohydrate metabolism</keyword>
<evidence type="ECO:0000256" key="1">
    <source>
        <dbReference type="ARBA" id="ARBA00004851"/>
    </source>
</evidence>
<organism evidence="9 10">
    <name type="scientific">Phialemonium thermophilum</name>
    <dbReference type="NCBI Taxonomy" id="223376"/>
    <lineage>
        <taxon>Eukaryota</taxon>
        <taxon>Fungi</taxon>
        <taxon>Dikarya</taxon>
        <taxon>Ascomycota</taxon>
        <taxon>Pezizomycotina</taxon>
        <taxon>Sordariomycetes</taxon>
        <taxon>Sordariomycetidae</taxon>
        <taxon>Cephalothecales</taxon>
        <taxon>Cephalothecaceae</taxon>
        <taxon>Phialemonium</taxon>
    </lineage>
</organism>
<dbReference type="EC" id="3.2.1.37" evidence="7"/>
<keyword evidence="3" id="KW-0858">Xylan degradation</keyword>
<reference evidence="9 10" key="1">
    <citation type="journal article" date="2024" name="Commun. Biol.">
        <title>Comparative genomic analysis of thermophilic fungi reveals convergent evolutionary adaptations and gene losses.</title>
        <authorList>
            <person name="Steindorff A.S."/>
            <person name="Aguilar-Pontes M.V."/>
            <person name="Robinson A.J."/>
            <person name="Andreopoulos B."/>
            <person name="LaButti K."/>
            <person name="Kuo A."/>
            <person name="Mondo S."/>
            <person name="Riley R."/>
            <person name="Otillar R."/>
            <person name="Haridas S."/>
            <person name="Lipzen A."/>
            <person name="Grimwood J."/>
            <person name="Schmutz J."/>
            <person name="Clum A."/>
            <person name="Reid I.D."/>
            <person name="Moisan M.C."/>
            <person name="Butler G."/>
            <person name="Nguyen T.T.M."/>
            <person name="Dewar K."/>
            <person name="Conant G."/>
            <person name="Drula E."/>
            <person name="Henrissat B."/>
            <person name="Hansel C."/>
            <person name="Singer S."/>
            <person name="Hutchinson M.I."/>
            <person name="de Vries R.P."/>
            <person name="Natvig D.O."/>
            <person name="Powell A.J."/>
            <person name="Tsang A."/>
            <person name="Grigoriev I.V."/>
        </authorList>
    </citation>
    <scope>NUCLEOTIDE SEQUENCE [LARGE SCALE GENOMIC DNA]</scope>
    <source>
        <strain evidence="9 10">ATCC 24622</strain>
    </source>
</reference>
<accession>A0ABR3UZU3</accession>
<dbReference type="InterPro" id="IPR036962">
    <property type="entry name" value="Glyco_hydro_3_N_sf"/>
</dbReference>
<evidence type="ECO:0000256" key="2">
    <source>
        <dbReference type="ARBA" id="ARBA00005336"/>
    </source>
</evidence>
<feature type="domain" description="Glycoside hydrolase family 3 N-terminal" evidence="8">
    <location>
        <begin position="24"/>
        <end position="152"/>
    </location>
</feature>
<evidence type="ECO:0000256" key="7">
    <source>
        <dbReference type="ARBA" id="ARBA00026107"/>
    </source>
</evidence>
<keyword evidence="3" id="KW-0624">Polysaccharide degradation</keyword>
<evidence type="ECO:0000256" key="4">
    <source>
        <dbReference type="ARBA" id="ARBA00022801"/>
    </source>
</evidence>
<comment type="caution">
    <text evidence="9">The sequence shown here is derived from an EMBL/GenBank/DDBJ whole genome shotgun (WGS) entry which is preliminary data.</text>
</comment>
<protein>
    <recommendedName>
        <fullName evidence="7">xylan 1,4-beta-xylosidase</fullName>
        <ecNumber evidence="7">3.2.1.37</ecNumber>
    </recommendedName>
</protein>
<evidence type="ECO:0000313" key="10">
    <source>
        <dbReference type="Proteomes" id="UP001586593"/>
    </source>
</evidence>
<evidence type="ECO:0000313" key="9">
    <source>
        <dbReference type="EMBL" id="KAL1835118.1"/>
    </source>
</evidence>
<evidence type="ECO:0000256" key="3">
    <source>
        <dbReference type="ARBA" id="ARBA00022651"/>
    </source>
</evidence>
<dbReference type="InterPro" id="IPR044993">
    <property type="entry name" value="BXL"/>
</dbReference>
<name>A0ABR3UZU3_9PEZI</name>
<dbReference type="InterPro" id="IPR036881">
    <property type="entry name" value="Glyco_hydro_3_C_sf"/>
</dbReference>